<reference evidence="7 8" key="1">
    <citation type="submission" date="2018-08" db="EMBL/GenBank/DDBJ databases">
        <title>Comparative analysis of Burkholderia isolates from Puerto Rico.</title>
        <authorList>
            <person name="Hall C."/>
            <person name="Sahl J."/>
            <person name="Wagner D."/>
        </authorList>
    </citation>
    <scope>NUCLEOTIDE SEQUENCE [LARGE SCALE GENOMIC DNA]</scope>
    <source>
        <strain evidence="7 8">Bp8966</strain>
    </source>
</reference>
<evidence type="ECO:0000256" key="2">
    <source>
        <dbReference type="ARBA" id="ARBA00022691"/>
    </source>
</evidence>
<dbReference type="CDD" id="cd01335">
    <property type="entry name" value="Radical_SAM"/>
    <property type="match status" value="1"/>
</dbReference>
<evidence type="ECO:0000313" key="8">
    <source>
        <dbReference type="Proteomes" id="UP000281098"/>
    </source>
</evidence>
<dbReference type="Gene3D" id="3.20.20.70">
    <property type="entry name" value="Aldolase class I"/>
    <property type="match status" value="1"/>
</dbReference>
<protein>
    <submittedName>
        <fullName evidence="7">Radical SAM protein</fullName>
    </submittedName>
</protein>
<accession>A0ABX9YE41</accession>
<dbReference type="Proteomes" id="UP000281098">
    <property type="component" value="Unassembled WGS sequence"/>
</dbReference>
<dbReference type="PROSITE" id="PS51918">
    <property type="entry name" value="RADICAL_SAM"/>
    <property type="match status" value="1"/>
</dbReference>
<keyword evidence="8" id="KW-1185">Reference proteome</keyword>
<keyword evidence="2" id="KW-0949">S-adenosyl-L-methionine</keyword>
<dbReference type="Pfam" id="PF04055">
    <property type="entry name" value="Radical_SAM"/>
    <property type="match status" value="1"/>
</dbReference>
<gene>
    <name evidence="7" type="ORF">DF017_36645</name>
</gene>
<dbReference type="InterPro" id="IPR013785">
    <property type="entry name" value="Aldolase_TIM"/>
</dbReference>
<dbReference type="RefSeq" id="WP_124492102.1">
    <property type="nucleotide sequence ID" value="NZ_QTOI01000116.1"/>
</dbReference>
<dbReference type="InterPro" id="IPR007197">
    <property type="entry name" value="rSAM"/>
</dbReference>
<name>A0ABX9YE41_9BURK</name>
<dbReference type="SUPFAM" id="SSF102114">
    <property type="entry name" value="Radical SAM enzymes"/>
    <property type="match status" value="1"/>
</dbReference>
<dbReference type="InterPro" id="IPR050377">
    <property type="entry name" value="Radical_SAM_PqqE_MftC-like"/>
</dbReference>
<keyword evidence="4" id="KW-0408">Iron</keyword>
<feature type="domain" description="Radical SAM core" evidence="6">
    <location>
        <begin position="6"/>
        <end position="229"/>
    </location>
</feature>
<dbReference type="SFLD" id="SFLDG01067">
    <property type="entry name" value="SPASM/twitch_domain_containing"/>
    <property type="match status" value="1"/>
</dbReference>
<keyword evidence="5" id="KW-0411">Iron-sulfur</keyword>
<comment type="caution">
    <text evidence="7">The sequence shown here is derived from an EMBL/GenBank/DDBJ whole genome shotgun (WGS) entry which is preliminary data.</text>
</comment>
<dbReference type="SFLD" id="SFLDS00029">
    <property type="entry name" value="Radical_SAM"/>
    <property type="match status" value="1"/>
</dbReference>
<evidence type="ECO:0000259" key="6">
    <source>
        <dbReference type="PROSITE" id="PS51918"/>
    </source>
</evidence>
<evidence type="ECO:0000256" key="3">
    <source>
        <dbReference type="ARBA" id="ARBA00022723"/>
    </source>
</evidence>
<evidence type="ECO:0000313" key="7">
    <source>
        <dbReference type="EMBL" id="RQY77733.1"/>
    </source>
</evidence>
<keyword evidence="3" id="KW-0479">Metal-binding</keyword>
<evidence type="ECO:0000256" key="4">
    <source>
        <dbReference type="ARBA" id="ARBA00023004"/>
    </source>
</evidence>
<dbReference type="InterPro" id="IPR058240">
    <property type="entry name" value="rSAM_sf"/>
</dbReference>
<dbReference type="PANTHER" id="PTHR11228">
    <property type="entry name" value="RADICAL SAM DOMAIN PROTEIN"/>
    <property type="match status" value="1"/>
</dbReference>
<evidence type="ECO:0000256" key="5">
    <source>
        <dbReference type="ARBA" id="ARBA00023014"/>
    </source>
</evidence>
<evidence type="ECO:0000256" key="1">
    <source>
        <dbReference type="ARBA" id="ARBA00001966"/>
    </source>
</evidence>
<organism evidence="7 8">
    <name type="scientific">Burkholderia stagnalis</name>
    <dbReference type="NCBI Taxonomy" id="1503054"/>
    <lineage>
        <taxon>Bacteria</taxon>
        <taxon>Pseudomonadati</taxon>
        <taxon>Pseudomonadota</taxon>
        <taxon>Betaproteobacteria</taxon>
        <taxon>Burkholderiales</taxon>
        <taxon>Burkholderiaceae</taxon>
        <taxon>Burkholderia</taxon>
        <taxon>Burkholderia cepacia complex</taxon>
    </lineage>
</organism>
<proteinExistence type="predicted"/>
<dbReference type="EMBL" id="QTPM01000115">
    <property type="protein sequence ID" value="RQY77733.1"/>
    <property type="molecule type" value="Genomic_DNA"/>
</dbReference>
<dbReference type="PANTHER" id="PTHR11228:SF7">
    <property type="entry name" value="PQQA PEPTIDE CYCLASE"/>
    <property type="match status" value="1"/>
</dbReference>
<sequence length="389" mass="44714">MAYTIAKDHRSLTRRGVLWLGLKCDIKCKFCYDENVDKKDKLWLPLDDAKHALEKFRFYYGNEYVDFMGGEPTLHPRVLEIVNHCASIGLKPTLITHGMHLADRKRAEAFKAAGVHDFLMSIHGVGENVAQLHGRDVENFDRQVQAIDNLNALGIPVRFNCILIRDNLYDLSAIVDLAKSRNVKIINFLTFNPYFEWRSSPEIPFQAKHSEIMQHLGPALRRCNEFGIEANVRYMPICQLKGFESHAFTGYQLPYDVHEWDYNSWYDRGLRGQPSREWYYSASAEQKTRHSYVHTEKCQNCAARDICDGFHAQYLARWGTEEAVPYSGELLSDPIHYISQQAKYEYANGNAPSPARTVEFGPLGNITQFNSTDENRAGVRVNLPATRRK</sequence>
<comment type="cofactor">
    <cofactor evidence="1">
        <name>[4Fe-4S] cluster</name>
        <dbReference type="ChEBI" id="CHEBI:49883"/>
    </cofactor>
</comment>